<dbReference type="Proteomes" id="UP000014760">
    <property type="component" value="Unassembled WGS sequence"/>
</dbReference>
<dbReference type="EnsemblMetazoa" id="CapteT186137">
    <property type="protein sequence ID" value="CapteP186137"/>
    <property type="gene ID" value="CapteG186137"/>
</dbReference>
<evidence type="ECO:0000313" key="2">
    <source>
        <dbReference type="EMBL" id="ELU03585.1"/>
    </source>
</evidence>
<evidence type="ECO:0000256" key="1">
    <source>
        <dbReference type="SAM" id="MobiDB-lite"/>
    </source>
</evidence>
<evidence type="ECO:0000313" key="4">
    <source>
        <dbReference type="Proteomes" id="UP000014760"/>
    </source>
</evidence>
<dbReference type="EMBL" id="KB303020">
    <property type="protein sequence ID" value="ELU03585.1"/>
    <property type="molecule type" value="Genomic_DNA"/>
</dbReference>
<dbReference type="AlphaFoldDB" id="R7UB46"/>
<reference evidence="3" key="3">
    <citation type="submission" date="2015-06" db="UniProtKB">
        <authorList>
            <consortium name="EnsemblMetazoa"/>
        </authorList>
    </citation>
    <scope>IDENTIFICATION</scope>
</reference>
<dbReference type="EMBL" id="AMQN01001477">
    <property type="status" value="NOT_ANNOTATED_CDS"/>
    <property type="molecule type" value="Genomic_DNA"/>
</dbReference>
<evidence type="ECO:0000313" key="3">
    <source>
        <dbReference type="EnsemblMetazoa" id="CapteP186137"/>
    </source>
</evidence>
<protein>
    <recommendedName>
        <fullName evidence="5">HAT C-terminal dimerisation domain-containing protein</fullName>
    </recommendedName>
</protein>
<dbReference type="HOGENOM" id="CLU_1152692_0_0_1"/>
<proteinExistence type="predicted"/>
<reference evidence="2 4" key="2">
    <citation type="journal article" date="2013" name="Nature">
        <title>Insights into bilaterian evolution from three spiralian genomes.</title>
        <authorList>
            <person name="Simakov O."/>
            <person name="Marletaz F."/>
            <person name="Cho S.J."/>
            <person name="Edsinger-Gonzales E."/>
            <person name="Havlak P."/>
            <person name="Hellsten U."/>
            <person name="Kuo D.H."/>
            <person name="Larsson T."/>
            <person name="Lv J."/>
            <person name="Arendt D."/>
            <person name="Savage R."/>
            <person name="Osoegawa K."/>
            <person name="de Jong P."/>
            <person name="Grimwood J."/>
            <person name="Chapman J.A."/>
            <person name="Shapiro H."/>
            <person name="Aerts A."/>
            <person name="Otillar R.P."/>
            <person name="Terry A.Y."/>
            <person name="Boore J.L."/>
            <person name="Grigoriev I.V."/>
            <person name="Lindberg D.R."/>
            <person name="Seaver E.C."/>
            <person name="Weisblat D.A."/>
            <person name="Putnam N.H."/>
            <person name="Rokhsar D.S."/>
        </authorList>
    </citation>
    <scope>NUCLEOTIDE SEQUENCE</scope>
    <source>
        <strain evidence="2 4">I ESC-2004</strain>
    </source>
</reference>
<dbReference type="SUPFAM" id="SSF53098">
    <property type="entry name" value="Ribonuclease H-like"/>
    <property type="match status" value="1"/>
</dbReference>
<keyword evidence="4" id="KW-1185">Reference proteome</keyword>
<accession>R7UB46</accession>
<organism evidence="2">
    <name type="scientific">Capitella teleta</name>
    <name type="common">Polychaete worm</name>
    <dbReference type="NCBI Taxonomy" id="283909"/>
    <lineage>
        <taxon>Eukaryota</taxon>
        <taxon>Metazoa</taxon>
        <taxon>Spiralia</taxon>
        <taxon>Lophotrochozoa</taxon>
        <taxon>Annelida</taxon>
        <taxon>Polychaeta</taxon>
        <taxon>Sedentaria</taxon>
        <taxon>Scolecida</taxon>
        <taxon>Capitellidae</taxon>
        <taxon>Capitella</taxon>
    </lineage>
</organism>
<evidence type="ECO:0008006" key="5">
    <source>
        <dbReference type="Google" id="ProtNLM"/>
    </source>
</evidence>
<reference evidence="4" key="1">
    <citation type="submission" date="2012-12" db="EMBL/GenBank/DDBJ databases">
        <authorList>
            <person name="Hellsten U."/>
            <person name="Grimwood J."/>
            <person name="Chapman J.A."/>
            <person name="Shapiro H."/>
            <person name="Aerts A."/>
            <person name="Otillar R.P."/>
            <person name="Terry A.Y."/>
            <person name="Boore J.L."/>
            <person name="Simakov O."/>
            <person name="Marletaz F."/>
            <person name="Cho S.-J."/>
            <person name="Edsinger-Gonzales E."/>
            <person name="Havlak P."/>
            <person name="Kuo D.-H."/>
            <person name="Larsson T."/>
            <person name="Lv J."/>
            <person name="Arendt D."/>
            <person name="Savage R."/>
            <person name="Osoegawa K."/>
            <person name="de Jong P."/>
            <person name="Lindberg D.R."/>
            <person name="Seaver E.C."/>
            <person name="Weisblat D.A."/>
            <person name="Putnam N.H."/>
            <person name="Grigoriev I.V."/>
            <person name="Rokhsar D.S."/>
        </authorList>
    </citation>
    <scope>NUCLEOTIDE SEQUENCE</scope>
    <source>
        <strain evidence="4">I ESC-2004</strain>
    </source>
</reference>
<name>R7UB46_CAPTE</name>
<feature type="region of interest" description="Disordered" evidence="1">
    <location>
        <begin position="97"/>
        <end position="116"/>
    </location>
</feature>
<dbReference type="InterPro" id="IPR012337">
    <property type="entry name" value="RNaseH-like_sf"/>
</dbReference>
<gene>
    <name evidence="2" type="ORF">CAPTEDRAFT_186137</name>
</gene>
<sequence>MAPVNNMLKLIGHYDMCIDDDDAEEEIKEVSKIKDGEHHLMKELKRHVLKNVDNRFKIPSTVILASCDPALKNTLGLPREEQLNKLYAAVEAQPSTAVAAPNAPTQSAESAEEEAPVSKLQRLLLKMKNSDGSQEASQKITSEITTFLATEATTEKQEHPLRFWKDNYQRFPQIAAVAQSNINNKNMQTHNITYNVFKLTATREKNRRKKVMASINRNEVTKIISDKNLDINKSMSMYRND</sequence>